<dbReference type="AlphaFoldDB" id="A0A8J1TNC0"/>
<evidence type="ECO:0000313" key="2">
    <source>
        <dbReference type="Proteomes" id="UP000749559"/>
    </source>
</evidence>
<proteinExistence type="predicted"/>
<dbReference type="Gene3D" id="3.40.50.1110">
    <property type="entry name" value="SGNH hydrolase"/>
    <property type="match status" value="1"/>
</dbReference>
<organism evidence="1 2">
    <name type="scientific">Owenia fusiformis</name>
    <name type="common">Polychaete worm</name>
    <dbReference type="NCBI Taxonomy" id="6347"/>
    <lineage>
        <taxon>Eukaryota</taxon>
        <taxon>Metazoa</taxon>
        <taxon>Spiralia</taxon>
        <taxon>Lophotrochozoa</taxon>
        <taxon>Annelida</taxon>
        <taxon>Polychaeta</taxon>
        <taxon>Sedentaria</taxon>
        <taxon>Canalipalpata</taxon>
        <taxon>Sabellida</taxon>
        <taxon>Oweniida</taxon>
        <taxon>Oweniidae</taxon>
        <taxon>Owenia</taxon>
    </lineage>
</organism>
<dbReference type="InterPro" id="IPR036514">
    <property type="entry name" value="SGNH_hydro_sf"/>
</dbReference>
<keyword evidence="2" id="KW-1185">Reference proteome</keyword>
<comment type="caution">
    <text evidence="1">The sequence shown here is derived from an EMBL/GenBank/DDBJ whole genome shotgun (WGS) entry which is preliminary data.</text>
</comment>
<dbReference type="Proteomes" id="UP000749559">
    <property type="component" value="Unassembled WGS sequence"/>
</dbReference>
<dbReference type="SUPFAM" id="SSF52266">
    <property type="entry name" value="SGNH hydrolase"/>
    <property type="match status" value="1"/>
</dbReference>
<reference evidence="1" key="1">
    <citation type="submission" date="2022-03" db="EMBL/GenBank/DDBJ databases">
        <authorList>
            <person name="Martin C."/>
        </authorList>
    </citation>
    <scope>NUCLEOTIDE SEQUENCE</scope>
</reference>
<name>A0A8J1TNC0_OWEFU</name>
<accession>A0A8J1TNC0</accession>
<dbReference type="EMBL" id="CAIIXF020000012">
    <property type="protein sequence ID" value="CAH1802569.1"/>
    <property type="molecule type" value="Genomic_DNA"/>
</dbReference>
<sequence>MLGEELRRNLQWNQVLLSQMYNAPKGAPREFAVLRALKKDHPGHMLVFTDVGLHDNLKTKTILMYMKKLLEETKTLGDTDILFMTPYIPGLQKSPSFTGQTEKRTIEFANFFRRFSKNMNISFLDPTELVRPLVSVDGTHYTNGLNEAIVDIISNYILKAS</sequence>
<evidence type="ECO:0000313" key="1">
    <source>
        <dbReference type="EMBL" id="CAH1802569.1"/>
    </source>
</evidence>
<gene>
    <name evidence="1" type="ORF">OFUS_LOCUS26237</name>
</gene>
<protein>
    <submittedName>
        <fullName evidence="1">Uncharacterized protein</fullName>
    </submittedName>
</protein>